<dbReference type="EMBL" id="BPLR01014989">
    <property type="protein sequence ID" value="GIY72779.1"/>
    <property type="molecule type" value="Genomic_DNA"/>
</dbReference>
<dbReference type="AlphaFoldDB" id="A0AAV4VSN1"/>
<sequence>MRRKTTIRIQTLGRNEENWTMKMSSTVHPPTDKPTKDSSDFRLELSKDEEHVFSHSGGKYRGNSAVNWWYSVESYSNVTHYNFTDTESAEVSNVVDERKAVTRKQDEDHVVSHVPSLRTGGWSTLDEVVLESPTTPVVSVTPLQKQSSLILLLDTSYFNRSSSIKYSRKIQNLRTGVGITTKSPFIVHNAVLTPPPSVTSSERLHNLRLDVVTPKTTISVSCITIVSCRPTPIVRPRVFNEPNKIDKQTLPEKFANTRSNSPISNSPPLLFHTAPPIVRTSKRLQLQDNWIAGPVLNSLPLPPNNVFSAPPTVRTPQVLSERFQNLRTESPISNPQSVPPNNVLTAPPTITTTQAPSERLQNLRADGPVPNPLPLVPNNVLTAPPTVRTHQASPERLHNPRPDSPIPNALPLDPNEVLTAPPTIRTTQAPSERLQNLRTDTPVPNFPPVVHNNNFSDPPTTITPQTTPDKFQNLRTTAPVQPVRLQNLRTNSDTTKSPNIPRHSIRTTITTPPPTPRIQINTETTKVFKNELITTKLPTTIFVAPKASTLPKTTSNPTTETFEPTKITTKKIELPPPTEPTVPYWQLPTTKRESIPNKATFCLVDAICSQDNKTKIRTFHRGNTIYSSSAICFLHTPPPRNILETILEVLQPETSEIPFWWSLLTR</sequence>
<feature type="region of interest" description="Disordered" evidence="1">
    <location>
        <begin position="384"/>
        <end position="414"/>
    </location>
</feature>
<accession>A0AAV4VSN1</accession>
<comment type="caution">
    <text evidence="2">The sequence shown here is derived from an EMBL/GenBank/DDBJ whole genome shotgun (WGS) entry which is preliminary data.</text>
</comment>
<evidence type="ECO:0008006" key="4">
    <source>
        <dbReference type="Google" id="ProtNLM"/>
    </source>
</evidence>
<evidence type="ECO:0000313" key="2">
    <source>
        <dbReference type="EMBL" id="GIY72779.1"/>
    </source>
</evidence>
<reference evidence="2 3" key="1">
    <citation type="submission" date="2021-06" db="EMBL/GenBank/DDBJ databases">
        <title>Caerostris extrusa draft genome.</title>
        <authorList>
            <person name="Kono N."/>
            <person name="Arakawa K."/>
        </authorList>
    </citation>
    <scope>NUCLEOTIDE SEQUENCE [LARGE SCALE GENOMIC DNA]</scope>
</reference>
<name>A0AAV4VSN1_CAEEX</name>
<feature type="region of interest" description="Disordered" evidence="1">
    <location>
        <begin position="490"/>
        <end position="519"/>
    </location>
</feature>
<protein>
    <recommendedName>
        <fullName evidence="4">Mucin-2-like</fullName>
    </recommendedName>
</protein>
<feature type="compositionally biased region" description="Low complexity" evidence="1">
    <location>
        <begin position="500"/>
        <end position="510"/>
    </location>
</feature>
<organism evidence="2 3">
    <name type="scientific">Caerostris extrusa</name>
    <name type="common">Bark spider</name>
    <name type="synonym">Caerostris bankana</name>
    <dbReference type="NCBI Taxonomy" id="172846"/>
    <lineage>
        <taxon>Eukaryota</taxon>
        <taxon>Metazoa</taxon>
        <taxon>Ecdysozoa</taxon>
        <taxon>Arthropoda</taxon>
        <taxon>Chelicerata</taxon>
        <taxon>Arachnida</taxon>
        <taxon>Araneae</taxon>
        <taxon>Araneomorphae</taxon>
        <taxon>Entelegynae</taxon>
        <taxon>Araneoidea</taxon>
        <taxon>Araneidae</taxon>
        <taxon>Caerostris</taxon>
    </lineage>
</organism>
<evidence type="ECO:0000313" key="3">
    <source>
        <dbReference type="Proteomes" id="UP001054945"/>
    </source>
</evidence>
<gene>
    <name evidence="2" type="primary">AVEN_190225_1</name>
    <name evidence="2" type="ORF">CEXT_695511</name>
</gene>
<evidence type="ECO:0000256" key="1">
    <source>
        <dbReference type="SAM" id="MobiDB-lite"/>
    </source>
</evidence>
<dbReference type="Proteomes" id="UP001054945">
    <property type="component" value="Unassembled WGS sequence"/>
</dbReference>
<proteinExistence type="predicted"/>
<keyword evidence="3" id="KW-1185">Reference proteome</keyword>